<dbReference type="PRINTS" id="PR00035">
    <property type="entry name" value="HTHGNTR"/>
</dbReference>
<protein>
    <submittedName>
        <fullName evidence="5">GntR family transcriptional regulator</fullName>
    </submittedName>
</protein>
<keyword evidence="3" id="KW-0804">Transcription</keyword>
<dbReference type="PANTHER" id="PTHR44846">
    <property type="entry name" value="MANNOSYL-D-GLYCERATE TRANSPORT/METABOLISM SYSTEM REPRESSOR MNGR-RELATED"/>
    <property type="match status" value="1"/>
</dbReference>
<accession>A0A6P2C0Y1</accession>
<evidence type="ECO:0000256" key="2">
    <source>
        <dbReference type="ARBA" id="ARBA00023125"/>
    </source>
</evidence>
<dbReference type="SMART" id="SM00345">
    <property type="entry name" value="HTH_GNTR"/>
    <property type="match status" value="1"/>
</dbReference>
<dbReference type="Pfam" id="PF00392">
    <property type="entry name" value="GntR"/>
    <property type="match status" value="1"/>
</dbReference>
<keyword evidence="1" id="KW-0805">Transcription regulation</keyword>
<dbReference type="OrthoDB" id="4338617at2"/>
<feature type="domain" description="HTH gntR-type" evidence="4">
    <location>
        <begin position="10"/>
        <end position="78"/>
    </location>
</feature>
<sequence>MEAERPRGRETPSARVETDLRRRIAAGEWGPGERLPSVAQLAEEYETSRASVAKALGRMGEAGLVEVVPNWGTFRAEA</sequence>
<comment type="caution">
    <text evidence="5">The sequence shown here is derived from an EMBL/GenBank/DDBJ whole genome shotgun (WGS) entry which is preliminary data.</text>
</comment>
<evidence type="ECO:0000259" key="4">
    <source>
        <dbReference type="PROSITE" id="PS50949"/>
    </source>
</evidence>
<dbReference type="Proteomes" id="UP000460272">
    <property type="component" value="Unassembled WGS sequence"/>
</dbReference>
<evidence type="ECO:0000313" key="6">
    <source>
        <dbReference type="Proteomes" id="UP000460272"/>
    </source>
</evidence>
<dbReference type="EMBL" id="RPFW01000003">
    <property type="protein sequence ID" value="TVZ04001.1"/>
    <property type="molecule type" value="Genomic_DNA"/>
</dbReference>
<dbReference type="Gene3D" id="1.10.10.10">
    <property type="entry name" value="Winged helix-like DNA-binding domain superfamily/Winged helix DNA-binding domain"/>
    <property type="match status" value="1"/>
</dbReference>
<evidence type="ECO:0000256" key="3">
    <source>
        <dbReference type="ARBA" id="ARBA00023163"/>
    </source>
</evidence>
<dbReference type="PANTHER" id="PTHR44846:SF1">
    <property type="entry name" value="MANNOSYL-D-GLYCERATE TRANSPORT_METABOLISM SYSTEM REPRESSOR MNGR-RELATED"/>
    <property type="match status" value="1"/>
</dbReference>
<dbReference type="AlphaFoldDB" id="A0A6P2C0Y1"/>
<dbReference type="CDD" id="cd07377">
    <property type="entry name" value="WHTH_GntR"/>
    <property type="match status" value="1"/>
</dbReference>
<gene>
    <name evidence="5" type="ORF">EAS64_16395</name>
</gene>
<organism evidence="5 6">
    <name type="scientific">Trebonia kvetii</name>
    <dbReference type="NCBI Taxonomy" id="2480626"/>
    <lineage>
        <taxon>Bacteria</taxon>
        <taxon>Bacillati</taxon>
        <taxon>Actinomycetota</taxon>
        <taxon>Actinomycetes</taxon>
        <taxon>Streptosporangiales</taxon>
        <taxon>Treboniaceae</taxon>
        <taxon>Trebonia</taxon>
    </lineage>
</organism>
<dbReference type="InterPro" id="IPR036388">
    <property type="entry name" value="WH-like_DNA-bd_sf"/>
</dbReference>
<dbReference type="InterPro" id="IPR036390">
    <property type="entry name" value="WH_DNA-bd_sf"/>
</dbReference>
<dbReference type="GO" id="GO:0045892">
    <property type="term" value="P:negative regulation of DNA-templated transcription"/>
    <property type="evidence" value="ECO:0007669"/>
    <property type="project" value="TreeGrafter"/>
</dbReference>
<name>A0A6P2C0Y1_9ACTN</name>
<proteinExistence type="predicted"/>
<keyword evidence="6" id="KW-1185">Reference proteome</keyword>
<evidence type="ECO:0000256" key="1">
    <source>
        <dbReference type="ARBA" id="ARBA00023015"/>
    </source>
</evidence>
<evidence type="ECO:0000313" key="5">
    <source>
        <dbReference type="EMBL" id="TVZ04001.1"/>
    </source>
</evidence>
<dbReference type="RefSeq" id="WP_145853871.1">
    <property type="nucleotide sequence ID" value="NZ_RPFW01000003.1"/>
</dbReference>
<dbReference type="GO" id="GO:0003700">
    <property type="term" value="F:DNA-binding transcription factor activity"/>
    <property type="evidence" value="ECO:0007669"/>
    <property type="project" value="InterPro"/>
</dbReference>
<dbReference type="InterPro" id="IPR050679">
    <property type="entry name" value="Bact_HTH_transcr_reg"/>
</dbReference>
<dbReference type="InterPro" id="IPR000524">
    <property type="entry name" value="Tscrpt_reg_HTH_GntR"/>
</dbReference>
<dbReference type="GO" id="GO:0003677">
    <property type="term" value="F:DNA binding"/>
    <property type="evidence" value="ECO:0007669"/>
    <property type="project" value="UniProtKB-KW"/>
</dbReference>
<dbReference type="SUPFAM" id="SSF46785">
    <property type="entry name" value="Winged helix' DNA-binding domain"/>
    <property type="match status" value="1"/>
</dbReference>
<keyword evidence="2" id="KW-0238">DNA-binding</keyword>
<dbReference type="PROSITE" id="PS50949">
    <property type="entry name" value="HTH_GNTR"/>
    <property type="match status" value="1"/>
</dbReference>
<reference evidence="5 6" key="1">
    <citation type="submission" date="2018-11" db="EMBL/GenBank/DDBJ databases">
        <title>Trebonia kvetii gen.nov., sp.nov., a novel acidophilic actinobacterium, and proposal of the new actinobacterial family Treboniaceae fam. nov.</title>
        <authorList>
            <person name="Rapoport D."/>
            <person name="Sagova-Mareckova M."/>
            <person name="Sedlacek I."/>
            <person name="Provaznik J."/>
            <person name="Kralova S."/>
            <person name="Pavlinic D."/>
            <person name="Benes V."/>
            <person name="Kopecky J."/>
        </authorList>
    </citation>
    <scope>NUCLEOTIDE SEQUENCE [LARGE SCALE GENOMIC DNA]</scope>
    <source>
        <strain evidence="5 6">15Tr583</strain>
    </source>
</reference>